<gene>
    <name evidence="2" type="ORF">H7J73_27780</name>
</gene>
<dbReference type="PANTHER" id="PTHR42686">
    <property type="entry name" value="GH17980P-RELATED"/>
    <property type="match status" value="1"/>
</dbReference>
<feature type="domain" description="NADP-dependent oxidoreductase" evidence="1">
    <location>
        <begin position="11"/>
        <end position="322"/>
    </location>
</feature>
<accession>A0ABT3CJS2</accession>
<dbReference type="PANTHER" id="PTHR42686:SF1">
    <property type="entry name" value="GH17980P-RELATED"/>
    <property type="match status" value="1"/>
</dbReference>
<organism evidence="2 3">
    <name type="scientific">Mycolicibacterium komossense</name>
    <dbReference type="NCBI Taxonomy" id="1779"/>
    <lineage>
        <taxon>Bacteria</taxon>
        <taxon>Bacillati</taxon>
        <taxon>Actinomycetota</taxon>
        <taxon>Actinomycetes</taxon>
        <taxon>Mycobacteriales</taxon>
        <taxon>Mycobacteriaceae</taxon>
        <taxon>Mycolicibacterium</taxon>
    </lineage>
</organism>
<keyword evidence="3" id="KW-1185">Reference proteome</keyword>
<evidence type="ECO:0000259" key="1">
    <source>
        <dbReference type="Pfam" id="PF00248"/>
    </source>
</evidence>
<comment type="caution">
    <text evidence="2">The sequence shown here is derived from an EMBL/GenBank/DDBJ whole genome shotgun (WGS) entry which is preliminary data.</text>
</comment>
<evidence type="ECO:0000313" key="3">
    <source>
        <dbReference type="Proteomes" id="UP001526201"/>
    </source>
</evidence>
<dbReference type="InterPro" id="IPR020471">
    <property type="entry name" value="AKR"/>
</dbReference>
<dbReference type="SUPFAM" id="SSF51430">
    <property type="entry name" value="NAD(P)-linked oxidoreductase"/>
    <property type="match status" value="1"/>
</dbReference>
<sequence length="337" mass="36239">MSLRGSFLGGPLGFGAAPLGNMFRDIPDDEAVATVEAAWQAGTRFFDTAPFYGAGLSEIRLGNALKDHPREEYVLSTKVGRLILDEKETGRTGFGDKDGLFEFGLKNKIVYDYTAEGALKSIEASLRRLGVDRLDFVWIHDLAQDFHGDGWLAQFEIARTGAFRALNKLRDEGVIKGWGLGVNRTEPIELLLGLSEPTADGSLLAGRYTLLDHEHALQRVMPAAQKQGVGIVIGGPYSSGVLVGGPNFEYKRAPAEIGPKVKALSVLADQHGIPLKAAALQFCLAHPAAVAVIPGASKPSRVKEDHAALGTVIPADFWRDLRAQGLVSRSAPLPIDH</sequence>
<reference evidence="2 3" key="1">
    <citation type="journal article" date="2022" name="BMC Genomics">
        <title>Comparative genome analysis of mycobacteria focusing on tRNA and non-coding RNA.</title>
        <authorList>
            <person name="Behra P.R.K."/>
            <person name="Pettersson B.M.F."/>
            <person name="Ramesh M."/>
            <person name="Das S."/>
            <person name="Dasgupta S."/>
            <person name="Kirsebom L.A."/>
        </authorList>
    </citation>
    <scope>NUCLEOTIDE SEQUENCE [LARGE SCALE GENOMIC DNA]</scope>
    <source>
        <strain evidence="2 3">DSM 44078</strain>
    </source>
</reference>
<proteinExistence type="predicted"/>
<dbReference type="Proteomes" id="UP001526201">
    <property type="component" value="Unassembled WGS sequence"/>
</dbReference>
<evidence type="ECO:0000313" key="2">
    <source>
        <dbReference type="EMBL" id="MCV7229814.1"/>
    </source>
</evidence>
<protein>
    <submittedName>
        <fullName evidence="2">Aldo/keto reductase</fullName>
    </submittedName>
</protein>
<dbReference type="EMBL" id="JACKTY010000047">
    <property type="protein sequence ID" value="MCV7229814.1"/>
    <property type="molecule type" value="Genomic_DNA"/>
</dbReference>
<dbReference type="Gene3D" id="3.20.20.100">
    <property type="entry name" value="NADP-dependent oxidoreductase domain"/>
    <property type="match status" value="1"/>
</dbReference>
<dbReference type="InterPro" id="IPR023210">
    <property type="entry name" value="NADP_OxRdtase_dom"/>
</dbReference>
<dbReference type="RefSeq" id="WP_264071084.1">
    <property type="nucleotide sequence ID" value="NZ_JACKTY010000047.1"/>
</dbReference>
<dbReference type="InterPro" id="IPR036812">
    <property type="entry name" value="NAD(P)_OxRdtase_dom_sf"/>
</dbReference>
<dbReference type="CDD" id="cd19152">
    <property type="entry name" value="AKR_AKR15A"/>
    <property type="match status" value="1"/>
</dbReference>
<name>A0ABT3CJS2_9MYCO</name>
<dbReference type="Pfam" id="PF00248">
    <property type="entry name" value="Aldo_ket_red"/>
    <property type="match status" value="1"/>
</dbReference>